<evidence type="ECO:0000313" key="1">
    <source>
        <dbReference type="EMBL" id="GGC03110.1"/>
    </source>
</evidence>
<keyword evidence="4" id="KW-1185">Reference proteome</keyword>
<reference evidence="1" key="1">
    <citation type="journal article" date="2014" name="Int. J. Syst. Evol. Microbiol.">
        <title>Complete genome of a new Firmicutes species belonging to the dominant human colonic microbiota ('Ruminococcus bicirculans') reveals two chromosomes and a selective capacity to utilize plant glucans.</title>
        <authorList>
            <consortium name="NISC Comparative Sequencing Program"/>
            <person name="Wegmann U."/>
            <person name="Louis P."/>
            <person name="Goesmann A."/>
            <person name="Henrissat B."/>
            <person name="Duncan S.H."/>
            <person name="Flint H.J."/>
        </authorList>
    </citation>
    <scope>NUCLEOTIDE SEQUENCE</scope>
    <source>
        <strain evidence="1">CGMCC 1.15931</strain>
    </source>
</reference>
<protein>
    <submittedName>
        <fullName evidence="2">Uncharacterized protein</fullName>
    </submittedName>
</protein>
<reference evidence="2 3" key="3">
    <citation type="submission" date="2019-11" db="EMBL/GenBank/DDBJ databases">
        <title>Type strains purchased from KCTC, JCM and DSMZ.</title>
        <authorList>
            <person name="Lu H."/>
        </authorList>
    </citation>
    <scope>NUCLEOTIDE SEQUENCE [LARGE SCALE GENOMIC DNA]</scope>
    <source>
        <strain evidence="2 3">KCTC 52429</strain>
    </source>
</reference>
<dbReference type="Proteomes" id="UP000622638">
    <property type="component" value="Unassembled WGS sequence"/>
</dbReference>
<organism evidence="2 3">
    <name type="scientific">Pseudoduganella buxea</name>
    <dbReference type="NCBI Taxonomy" id="1949069"/>
    <lineage>
        <taxon>Bacteria</taxon>
        <taxon>Pseudomonadati</taxon>
        <taxon>Pseudomonadota</taxon>
        <taxon>Betaproteobacteria</taxon>
        <taxon>Burkholderiales</taxon>
        <taxon>Oxalobacteraceae</taxon>
        <taxon>Telluria group</taxon>
        <taxon>Pseudoduganella</taxon>
    </lineage>
</organism>
<sequence>MTTPTCGLDTAWSEWSQALVSTLFPGGLGPGQHFAFGQTTLIADFANADPQVANAEIFRIGDAVPAAAPNFVPMASLSDAYGFFLQRIASPALATAQANMAAANSAAQSGFNMPAKVGTQAPAGCLPPGPGKPGPALQATFLPAYELDAGFRTRYEEWQASSARGDTRAGGVIGFSSRLGGPAATSPPMQALMLPSVSALAAQAPSAPAGAPQAPTPPAFFRVVTAVPAPAPLLSMPGASLAQPPGSSMGPAPGAVEHSRPVLLSADGGPSTFSLEVSFTGLGTFMIGPARWFSDTAVRLFADQLSPADKTLFFATGGVLARRIYQVVVAFEPTVILSFDDRQVFDNAKALLSDPQGDSVGIGPLNFHANVVSSTGSGGPLYSDDVQTITIGPVPSTLPILLGVVSTDVATFPPAS</sequence>
<proteinExistence type="predicted"/>
<evidence type="ECO:0000313" key="4">
    <source>
        <dbReference type="Proteomes" id="UP000622638"/>
    </source>
</evidence>
<evidence type="ECO:0000313" key="3">
    <source>
        <dbReference type="Proteomes" id="UP000430634"/>
    </source>
</evidence>
<accession>A0A6I3T3T0</accession>
<gene>
    <name evidence="1" type="ORF">GCM10011572_26360</name>
    <name evidence="2" type="ORF">GM672_26650</name>
</gene>
<dbReference type="RefSeq" id="WP_155473534.1">
    <property type="nucleotide sequence ID" value="NZ_BMKG01000010.1"/>
</dbReference>
<dbReference type="Proteomes" id="UP000430634">
    <property type="component" value="Unassembled WGS sequence"/>
</dbReference>
<dbReference type="AlphaFoldDB" id="A0A6I3T3T0"/>
<reference evidence="1" key="4">
    <citation type="submission" date="2024-05" db="EMBL/GenBank/DDBJ databases">
        <authorList>
            <person name="Sun Q."/>
            <person name="Zhou Y."/>
        </authorList>
    </citation>
    <scope>NUCLEOTIDE SEQUENCE</scope>
    <source>
        <strain evidence="1">CGMCC 1.15931</strain>
    </source>
</reference>
<name>A0A6I3T3T0_9BURK</name>
<reference evidence="4" key="2">
    <citation type="journal article" date="2019" name="Int. J. Syst. Evol. Microbiol.">
        <title>The Global Catalogue of Microorganisms (GCM) 10K type strain sequencing project: providing services to taxonomists for standard genome sequencing and annotation.</title>
        <authorList>
            <consortium name="The Broad Institute Genomics Platform"/>
            <consortium name="The Broad Institute Genome Sequencing Center for Infectious Disease"/>
            <person name="Wu L."/>
            <person name="Ma J."/>
        </authorList>
    </citation>
    <scope>NUCLEOTIDE SEQUENCE [LARGE SCALE GENOMIC DNA]</scope>
    <source>
        <strain evidence="4">CGMCC 1.15931</strain>
    </source>
</reference>
<dbReference type="EMBL" id="WNKZ01000153">
    <property type="protein sequence ID" value="MTV56310.1"/>
    <property type="molecule type" value="Genomic_DNA"/>
</dbReference>
<dbReference type="EMBL" id="BMKG01000010">
    <property type="protein sequence ID" value="GGC03110.1"/>
    <property type="molecule type" value="Genomic_DNA"/>
</dbReference>
<dbReference type="OrthoDB" id="8951507at2"/>
<evidence type="ECO:0000313" key="2">
    <source>
        <dbReference type="EMBL" id="MTV56310.1"/>
    </source>
</evidence>
<comment type="caution">
    <text evidence="2">The sequence shown here is derived from an EMBL/GenBank/DDBJ whole genome shotgun (WGS) entry which is preliminary data.</text>
</comment>